<dbReference type="OrthoDB" id="9790793at2"/>
<dbReference type="InterPro" id="IPR001874">
    <property type="entry name" value="DHquinase_II"/>
</dbReference>
<feature type="binding site" evidence="7 9">
    <location>
        <position position="80"/>
    </location>
    <ligand>
        <name>substrate</name>
    </ligand>
</feature>
<dbReference type="EC" id="4.2.1.10" evidence="5 7"/>
<evidence type="ECO:0000256" key="9">
    <source>
        <dbReference type="PIRSR" id="PIRSR001399-2"/>
    </source>
</evidence>
<dbReference type="Pfam" id="PF01220">
    <property type="entry name" value="DHquinase_II"/>
    <property type="match status" value="1"/>
</dbReference>
<accession>A0A5R8QCF3</accession>
<dbReference type="PANTHER" id="PTHR21272:SF3">
    <property type="entry name" value="CATABOLIC 3-DEHYDROQUINASE"/>
    <property type="match status" value="1"/>
</dbReference>
<evidence type="ECO:0000313" key="11">
    <source>
        <dbReference type="EMBL" id="TLG74205.1"/>
    </source>
</evidence>
<proteinExistence type="inferred from homology"/>
<comment type="similarity">
    <text evidence="3 7">Belongs to the type-II 3-dehydroquinase family.</text>
</comment>
<gene>
    <name evidence="7" type="primary">aroQ</name>
    <name evidence="11" type="ORF">FEZ08_05730</name>
</gene>
<evidence type="ECO:0000256" key="4">
    <source>
        <dbReference type="ARBA" id="ARBA00011193"/>
    </source>
</evidence>
<comment type="subunit">
    <text evidence="4 7">Homododecamer.</text>
</comment>
<dbReference type="PANTHER" id="PTHR21272">
    <property type="entry name" value="CATABOLIC 3-DEHYDROQUINASE"/>
    <property type="match status" value="1"/>
</dbReference>
<dbReference type="InParanoid" id="A0A5R8QCF3"/>
<evidence type="ECO:0000256" key="7">
    <source>
        <dbReference type="HAMAP-Rule" id="MF_00169"/>
    </source>
</evidence>
<dbReference type="PIRSF" id="PIRSF001399">
    <property type="entry name" value="DHquinase_II"/>
    <property type="match status" value="1"/>
</dbReference>
<feature type="binding site" evidence="7 9">
    <location>
        <begin position="102"/>
        <end position="103"/>
    </location>
    <ligand>
        <name>substrate</name>
    </ligand>
</feature>
<feature type="active site" description="Proton acceptor" evidence="7 8">
    <location>
        <position position="22"/>
    </location>
</feature>
<name>A0A5R8QCF3_9FIRM</name>
<keyword evidence="7" id="KW-0028">Amino-acid biosynthesis</keyword>
<reference evidence="11 12" key="1">
    <citation type="submission" date="2019-05" db="EMBL/GenBank/DDBJ databases">
        <title>Culicoidintestinum kansasii gen. nov., sp. nov. from the gastrointestinal tract of the biting midge, Culicoides sonorensis.</title>
        <authorList>
            <person name="Neupane S."/>
            <person name="Ghosh A."/>
            <person name="Gunther S."/>
            <person name="Martin K."/>
            <person name="Zurek L."/>
        </authorList>
    </citation>
    <scope>NUCLEOTIDE SEQUENCE [LARGE SCALE GENOMIC DNA]</scope>
    <source>
        <strain evidence="11 12">CS-1</strain>
    </source>
</reference>
<dbReference type="GO" id="GO:0019631">
    <property type="term" value="P:quinate catabolic process"/>
    <property type="evidence" value="ECO:0007669"/>
    <property type="project" value="TreeGrafter"/>
</dbReference>
<keyword evidence="12" id="KW-1185">Reference proteome</keyword>
<evidence type="ECO:0000256" key="10">
    <source>
        <dbReference type="PIRSR" id="PIRSR001399-3"/>
    </source>
</evidence>
<feature type="binding site" evidence="7 9">
    <location>
        <position position="112"/>
    </location>
    <ligand>
        <name>substrate</name>
    </ligand>
</feature>
<dbReference type="Proteomes" id="UP000306912">
    <property type="component" value="Unassembled WGS sequence"/>
</dbReference>
<dbReference type="EMBL" id="VBWP01000004">
    <property type="protein sequence ID" value="TLG74205.1"/>
    <property type="molecule type" value="Genomic_DNA"/>
</dbReference>
<dbReference type="UniPathway" id="UPA00053">
    <property type="reaction ID" value="UER00086"/>
</dbReference>
<dbReference type="AlphaFoldDB" id="A0A5R8QCF3"/>
<comment type="caution">
    <text evidence="11">The sequence shown here is derived from an EMBL/GenBank/DDBJ whole genome shotgun (WGS) entry which is preliminary data.</text>
</comment>
<dbReference type="GO" id="GO:0009423">
    <property type="term" value="P:chorismate biosynthetic process"/>
    <property type="evidence" value="ECO:0007669"/>
    <property type="project" value="UniProtKB-UniRule"/>
</dbReference>
<keyword evidence="7" id="KW-0057">Aromatic amino acid biosynthesis</keyword>
<comment type="catalytic activity">
    <reaction evidence="1 7">
        <text>3-dehydroquinate = 3-dehydroshikimate + H2O</text>
        <dbReference type="Rhea" id="RHEA:21096"/>
        <dbReference type="ChEBI" id="CHEBI:15377"/>
        <dbReference type="ChEBI" id="CHEBI:16630"/>
        <dbReference type="ChEBI" id="CHEBI:32364"/>
        <dbReference type="EC" id="4.2.1.10"/>
    </reaction>
</comment>
<feature type="binding site" evidence="7 9">
    <location>
        <position position="74"/>
    </location>
    <ligand>
        <name>substrate</name>
    </ligand>
</feature>
<dbReference type="GO" id="GO:0003855">
    <property type="term" value="F:3-dehydroquinate dehydratase activity"/>
    <property type="evidence" value="ECO:0007669"/>
    <property type="project" value="UniProtKB-UniRule"/>
</dbReference>
<comment type="pathway">
    <text evidence="2 7">Metabolic intermediate biosynthesis; chorismate biosynthesis; chorismate from D-erythrose 4-phosphate and phosphoenolpyruvate: step 3/7.</text>
</comment>
<comment type="function">
    <text evidence="7">Catalyzes a trans-dehydration via an enolate intermediate.</text>
</comment>
<feature type="binding site" evidence="7 9">
    <location>
        <position position="87"/>
    </location>
    <ligand>
        <name>substrate</name>
    </ligand>
</feature>
<dbReference type="InterPro" id="IPR036441">
    <property type="entry name" value="DHquinase_II_sf"/>
</dbReference>
<evidence type="ECO:0000256" key="5">
    <source>
        <dbReference type="ARBA" id="ARBA00012060"/>
    </source>
</evidence>
<protein>
    <recommendedName>
        <fullName evidence="5 7">3-dehydroquinate dehydratase</fullName>
        <shortName evidence="7">3-dehydroquinase</shortName>
        <ecNumber evidence="5 7">4.2.1.10</ecNumber>
    </recommendedName>
    <alternativeName>
        <fullName evidence="7">Type II DHQase</fullName>
    </alternativeName>
</protein>
<dbReference type="GO" id="GO:0008652">
    <property type="term" value="P:amino acid biosynthetic process"/>
    <property type="evidence" value="ECO:0007669"/>
    <property type="project" value="UniProtKB-KW"/>
</dbReference>
<evidence type="ECO:0000256" key="6">
    <source>
        <dbReference type="ARBA" id="ARBA00023239"/>
    </source>
</evidence>
<evidence type="ECO:0000313" key="12">
    <source>
        <dbReference type="Proteomes" id="UP000306912"/>
    </source>
</evidence>
<keyword evidence="6 7" id="KW-0456">Lyase</keyword>
<dbReference type="SUPFAM" id="SSF52304">
    <property type="entry name" value="Type II 3-dehydroquinate dehydratase"/>
    <property type="match status" value="1"/>
</dbReference>
<sequence length="143" mass="16326">MKIFVINGPNINMTGIRNHAVYGYQTFDDLQLEIYDFAKRNNLDITIKQSNHEGLLIDWLQQAFFEEYDGIILNAGAFTHYSYALRDAVESIRPIPVIEVHMSDIYAREDFRKNSVLSDVCDASVVGKGFGSYIEALELLLDK</sequence>
<feature type="site" description="Transition state stabilizer" evidence="7 10">
    <location>
        <position position="17"/>
    </location>
</feature>
<evidence type="ECO:0000256" key="2">
    <source>
        <dbReference type="ARBA" id="ARBA00004902"/>
    </source>
</evidence>
<dbReference type="CDD" id="cd00466">
    <property type="entry name" value="DHQase_II"/>
    <property type="match status" value="1"/>
</dbReference>
<dbReference type="NCBIfam" id="NF003807">
    <property type="entry name" value="PRK05395.1-4"/>
    <property type="match status" value="1"/>
</dbReference>
<feature type="active site" description="Proton donor" evidence="7 8">
    <location>
        <position position="101"/>
    </location>
</feature>
<evidence type="ECO:0000256" key="8">
    <source>
        <dbReference type="PIRSR" id="PIRSR001399-1"/>
    </source>
</evidence>
<evidence type="ECO:0000256" key="3">
    <source>
        <dbReference type="ARBA" id="ARBA00011037"/>
    </source>
</evidence>
<dbReference type="GO" id="GO:0009073">
    <property type="term" value="P:aromatic amino acid family biosynthetic process"/>
    <property type="evidence" value="ECO:0007669"/>
    <property type="project" value="UniProtKB-KW"/>
</dbReference>
<evidence type="ECO:0000256" key="1">
    <source>
        <dbReference type="ARBA" id="ARBA00001864"/>
    </source>
</evidence>
<dbReference type="HAMAP" id="MF_00169">
    <property type="entry name" value="AroQ"/>
    <property type="match status" value="1"/>
</dbReference>
<dbReference type="NCBIfam" id="NF003805">
    <property type="entry name" value="PRK05395.1-2"/>
    <property type="match status" value="1"/>
</dbReference>
<dbReference type="Gene3D" id="3.40.50.9100">
    <property type="entry name" value="Dehydroquinase, class II"/>
    <property type="match status" value="1"/>
</dbReference>
<dbReference type="RefSeq" id="WP_138190757.1">
    <property type="nucleotide sequence ID" value="NZ_VBWP01000004.1"/>
</dbReference>
<dbReference type="FunCoup" id="A0A5R8QCF3">
    <property type="interactions" value="127"/>
</dbReference>
<organism evidence="11 12">
    <name type="scientific">Culicoidibacter larvae</name>
    <dbReference type="NCBI Taxonomy" id="2579976"/>
    <lineage>
        <taxon>Bacteria</taxon>
        <taxon>Bacillati</taxon>
        <taxon>Bacillota</taxon>
        <taxon>Culicoidibacteria</taxon>
        <taxon>Culicoidibacterales</taxon>
        <taxon>Culicoidibacteraceae</taxon>
        <taxon>Culicoidibacter</taxon>
    </lineage>
</organism>